<feature type="transmembrane region" description="Helical" evidence="1">
    <location>
        <begin position="172"/>
        <end position="195"/>
    </location>
</feature>
<proteinExistence type="predicted"/>
<evidence type="ECO:0000313" key="3">
    <source>
        <dbReference type="Proteomes" id="UP001221142"/>
    </source>
</evidence>
<evidence type="ECO:0000313" key="2">
    <source>
        <dbReference type="EMBL" id="KAJ7612585.1"/>
    </source>
</evidence>
<feature type="transmembrane region" description="Helical" evidence="1">
    <location>
        <begin position="138"/>
        <end position="160"/>
    </location>
</feature>
<keyword evidence="1" id="KW-0472">Membrane</keyword>
<keyword evidence="1" id="KW-1133">Transmembrane helix</keyword>
<reference evidence="2" key="1">
    <citation type="submission" date="2023-03" db="EMBL/GenBank/DDBJ databases">
        <title>Massive genome expansion in bonnet fungi (Mycena s.s.) driven by repeated elements and novel gene families across ecological guilds.</title>
        <authorList>
            <consortium name="Lawrence Berkeley National Laboratory"/>
            <person name="Harder C.B."/>
            <person name="Miyauchi S."/>
            <person name="Viragh M."/>
            <person name="Kuo A."/>
            <person name="Thoen E."/>
            <person name="Andreopoulos B."/>
            <person name="Lu D."/>
            <person name="Skrede I."/>
            <person name="Drula E."/>
            <person name="Henrissat B."/>
            <person name="Morin E."/>
            <person name="Kohler A."/>
            <person name="Barry K."/>
            <person name="LaButti K."/>
            <person name="Morin E."/>
            <person name="Salamov A."/>
            <person name="Lipzen A."/>
            <person name="Mereny Z."/>
            <person name="Hegedus B."/>
            <person name="Baldrian P."/>
            <person name="Stursova M."/>
            <person name="Weitz H."/>
            <person name="Taylor A."/>
            <person name="Grigoriev I.V."/>
            <person name="Nagy L.G."/>
            <person name="Martin F."/>
            <person name="Kauserud H."/>
        </authorList>
    </citation>
    <scope>NUCLEOTIDE SEQUENCE</scope>
    <source>
        <strain evidence="2">9284</strain>
    </source>
</reference>
<feature type="transmembrane region" description="Helical" evidence="1">
    <location>
        <begin position="249"/>
        <end position="271"/>
    </location>
</feature>
<protein>
    <submittedName>
        <fullName evidence="2">Uncharacterized protein</fullName>
    </submittedName>
</protein>
<name>A0AAD7FCT9_9AGAR</name>
<gene>
    <name evidence="2" type="ORF">FB45DRAFT_939355</name>
</gene>
<feature type="transmembrane region" description="Helical" evidence="1">
    <location>
        <begin position="221"/>
        <end position="243"/>
    </location>
</feature>
<feature type="transmembrane region" description="Helical" evidence="1">
    <location>
        <begin position="20"/>
        <end position="44"/>
    </location>
</feature>
<accession>A0AAD7FCT9</accession>
<evidence type="ECO:0000256" key="1">
    <source>
        <dbReference type="SAM" id="Phobius"/>
    </source>
</evidence>
<keyword evidence="3" id="KW-1185">Reference proteome</keyword>
<comment type="caution">
    <text evidence="2">The sequence shown here is derived from an EMBL/GenBank/DDBJ whole genome shotgun (WGS) entry which is preliminary data.</text>
</comment>
<dbReference type="AlphaFoldDB" id="A0AAD7FCT9"/>
<sequence length="344" mass="38669">MSTNYTVDAEEFEFVAEQFLSLMVETCASFVLYGFYVHYFLSTISDLSRRVLNGRLPLLIAIWLMLLFATTHTVLGFTRDILYFRFLQAVVRALPGVDQTFEKYNALAQGQNILFAVNNLLTDTFLLYRCYLIWNRRIWVTILPGVLMIAAFVPAVLQSLDLAWQFSLAEDVATFGLATLTNMILTGLIAGRIWWMSREVSHYTETYSSVFQRRYGIAMRIILESGALYCLFSLTLTITSPFMSVAAGYVRSITFALGWQILNIIPTVALVRGTQQPDDCEFESECLDIEASPSSASHGMRPRGAAVVDHKMVFAPASRPRLGTQPSDVSSEVIYIGRKSEESA</sequence>
<feature type="transmembrane region" description="Helical" evidence="1">
    <location>
        <begin position="56"/>
        <end position="77"/>
    </location>
</feature>
<organism evidence="2 3">
    <name type="scientific">Roridomyces roridus</name>
    <dbReference type="NCBI Taxonomy" id="1738132"/>
    <lineage>
        <taxon>Eukaryota</taxon>
        <taxon>Fungi</taxon>
        <taxon>Dikarya</taxon>
        <taxon>Basidiomycota</taxon>
        <taxon>Agaricomycotina</taxon>
        <taxon>Agaricomycetes</taxon>
        <taxon>Agaricomycetidae</taxon>
        <taxon>Agaricales</taxon>
        <taxon>Marasmiineae</taxon>
        <taxon>Mycenaceae</taxon>
        <taxon>Roridomyces</taxon>
    </lineage>
</organism>
<keyword evidence="1" id="KW-0812">Transmembrane</keyword>
<dbReference type="EMBL" id="JARKIF010000030">
    <property type="protein sequence ID" value="KAJ7612585.1"/>
    <property type="molecule type" value="Genomic_DNA"/>
</dbReference>
<dbReference type="Proteomes" id="UP001221142">
    <property type="component" value="Unassembled WGS sequence"/>
</dbReference>